<evidence type="ECO:0000313" key="11">
    <source>
        <dbReference type="Proteomes" id="UP000278006"/>
    </source>
</evidence>
<proteinExistence type="inferred from homology"/>
<dbReference type="PROSITE" id="PS50850">
    <property type="entry name" value="MFS"/>
    <property type="match status" value="1"/>
</dbReference>
<keyword evidence="4" id="KW-1003">Cell membrane</keyword>
<dbReference type="PRINTS" id="PR01036">
    <property type="entry name" value="TCRTETB"/>
</dbReference>
<feature type="transmembrane region" description="Helical" evidence="8">
    <location>
        <begin position="285"/>
        <end position="308"/>
    </location>
</feature>
<dbReference type="Proteomes" id="UP000278006">
    <property type="component" value="Unassembled WGS sequence"/>
</dbReference>
<feature type="transmembrane region" description="Helical" evidence="8">
    <location>
        <begin position="219"/>
        <end position="243"/>
    </location>
</feature>
<evidence type="ECO:0000256" key="7">
    <source>
        <dbReference type="ARBA" id="ARBA00023136"/>
    </source>
</evidence>
<evidence type="ECO:0000256" key="3">
    <source>
        <dbReference type="ARBA" id="ARBA00022448"/>
    </source>
</evidence>
<feature type="transmembrane region" description="Helical" evidence="8">
    <location>
        <begin position="345"/>
        <end position="366"/>
    </location>
</feature>
<evidence type="ECO:0000256" key="6">
    <source>
        <dbReference type="ARBA" id="ARBA00022989"/>
    </source>
</evidence>
<dbReference type="GO" id="GO:1990961">
    <property type="term" value="P:xenobiotic detoxification by transmembrane export across the plasma membrane"/>
    <property type="evidence" value="ECO:0007669"/>
    <property type="project" value="InterPro"/>
</dbReference>
<evidence type="ECO:0000256" key="8">
    <source>
        <dbReference type="RuleBase" id="RU365088"/>
    </source>
</evidence>
<evidence type="ECO:0000256" key="1">
    <source>
        <dbReference type="ARBA" id="ARBA00004651"/>
    </source>
</evidence>
<feature type="transmembrane region" description="Helical" evidence="8">
    <location>
        <begin position="140"/>
        <end position="163"/>
    </location>
</feature>
<name>A0A3M6QUY2_9BURK</name>
<protein>
    <recommendedName>
        <fullName evidence="8">Bcr/CflA family efflux transporter</fullName>
    </recommendedName>
</protein>
<sequence>MSSGLSSAPLRKPDPPLWGLALLTFSGTLAMHIFVPALPAAAATLGASASQMQLTISCYIMGLAVGQLIYGPVSDHFGRRKPLLAGLLLYTLASAAAMAAPDVWTLVAARLLAALGGCAGMVLGRVIVRDTTRDTQDAAGRLALMNMMVVIGPGLAPIIGGLLAGHLGWRLIFLFLTLLGLISIAYTLWQLPETRPPDATAHHTSALREYAALLRSKEYLGFALGGGFATTSIYAVIAAAPFVFSEQLGRPSQEVGFSLALIMAGMVFGNMLARHLLRRISIRRVLLGANALSLLSALCMLGISLVAGPSVASFVVPAFAFSVAAGLTSPAAATEAISVKPEMAGAASGLYGCGQMLIGAVCTLFAGVGSNHAVSAASTLMVASLIGQVMLRNALGKVGTIDRSAS</sequence>
<dbReference type="InterPro" id="IPR004812">
    <property type="entry name" value="Efflux_drug-R_Bcr/CmlA"/>
</dbReference>
<dbReference type="GO" id="GO:0042910">
    <property type="term" value="F:xenobiotic transmembrane transporter activity"/>
    <property type="evidence" value="ECO:0007669"/>
    <property type="project" value="InterPro"/>
</dbReference>
<organism evidence="10 11">
    <name type="scientific">Corticibacter populi</name>
    <dbReference type="NCBI Taxonomy" id="1550736"/>
    <lineage>
        <taxon>Bacteria</taxon>
        <taxon>Pseudomonadati</taxon>
        <taxon>Pseudomonadota</taxon>
        <taxon>Betaproteobacteria</taxon>
        <taxon>Burkholderiales</taxon>
        <taxon>Comamonadaceae</taxon>
        <taxon>Corticibacter</taxon>
    </lineage>
</organism>
<comment type="similarity">
    <text evidence="2 8">Belongs to the major facilitator superfamily. Bcr/CmlA family.</text>
</comment>
<feature type="transmembrane region" description="Helical" evidence="8">
    <location>
        <begin position="255"/>
        <end position="273"/>
    </location>
</feature>
<dbReference type="EMBL" id="RDQO01000002">
    <property type="protein sequence ID" value="RMX06830.1"/>
    <property type="molecule type" value="Genomic_DNA"/>
</dbReference>
<dbReference type="SUPFAM" id="SSF103473">
    <property type="entry name" value="MFS general substrate transporter"/>
    <property type="match status" value="1"/>
</dbReference>
<evidence type="ECO:0000256" key="5">
    <source>
        <dbReference type="ARBA" id="ARBA00022692"/>
    </source>
</evidence>
<dbReference type="PANTHER" id="PTHR23502:SF132">
    <property type="entry name" value="POLYAMINE TRANSPORTER 2-RELATED"/>
    <property type="match status" value="1"/>
</dbReference>
<evidence type="ECO:0000256" key="4">
    <source>
        <dbReference type="ARBA" id="ARBA00022475"/>
    </source>
</evidence>
<feature type="transmembrane region" description="Helical" evidence="8">
    <location>
        <begin position="314"/>
        <end position="333"/>
    </location>
</feature>
<keyword evidence="7 8" id="KW-0472">Membrane</keyword>
<feature type="transmembrane region" description="Helical" evidence="8">
    <location>
        <begin position="107"/>
        <end position="128"/>
    </location>
</feature>
<evidence type="ECO:0000259" key="9">
    <source>
        <dbReference type="PROSITE" id="PS50850"/>
    </source>
</evidence>
<dbReference type="InterPro" id="IPR036259">
    <property type="entry name" value="MFS_trans_sf"/>
</dbReference>
<dbReference type="Gene3D" id="1.20.1720.10">
    <property type="entry name" value="Multidrug resistance protein D"/>
    <property type="match status" value="1"/>
</dbReference>
<comment type="caution">
    <text evidence="8">Lacks conserved residue(s) required for the propagation of feature annotation.</text>
</comment>
<evidence type="ECO:0000256" key="2">
    <source>
        <dbReference type="ARBA" id="ARBA00006236"/>
    </source>
</evidence>
<keyword evidence="3 8" id="KW-0813">Transport</keyword>
<keyword evidence="8" id="KW-0997">Cell inner membrane</keyword>
<comment type="subcellular location">
    <subcellularLocation>
        <location evidence="8">Cell inner membrane</location>
        <topology evidence="8">Multi-pass membrane protein</topology>
    </subcellularLocation>
    <subcellularLocation>
        <location evidence="1">Cell membrane</location>
        <topology evidence="1">Multi-pass membrane protein</topology>
    </subcellularLocation>
</comment>
<keyword evidence="6 8" id="KW-1133">Transmembrane helix</keyword>
<feature type="transmembrane region" description="Helical" evidence="8">
    <location>
        <begin position="52"/>
        <end position="71"/>
    </location>
</feature>
<dbReference type="InterPro" id="IPR020846">
    <property type="entry name" value="MFS_dom"/>
</dbReference>
<dbReference type="OrthoDB" id="9814303at2"/>
<feature type="transmembrane region" description="Helical" evidence="8">
    <location>
        <begin position="169"/>
        <end position="189"/>
    </location>
</feature>
<keyword evidence="11" id="KW-1185">Reference proteome</keyword>
<dbReference type="InterPro" id="IPR011701">
    <property type="entry name" value="MFS"/>
</dbReference>
<feature type="transmembrane region" description="Helical" evidence="8">
    <location>
        <begin position="372"/>
        <end position="391"/>
    </location>
</feature>
<dbReference type="AlphaFoldDB" id="A0A3M6QUY2"/>
<feature type="transmembrane region" description="Helical" evidence="8">
    <location>
        <begin position="83"/>
        <end position="101"/>
    </location>
</feature>
<dbReference type="PANTHER" id="PTHR23502">
    <property type="entry name" value="MAJOR FACILITATOR SUPERFAMILY"/>
    <property type="match status" value="1"/>
</dbReference>
<accession>A0A3M6QUY2</accession>
<dbReference type="NCBIfam" id="TIGR00710">
    <property type="entry name" value="efflux_Bcr_CflA"/>
    <property type="match status" value="1"/>
</dbReference>
<dbReference type="Pfam" id="PF07690">
    <property type="entry name" value="MFS_1"/>
    <property type="match status" value="1"/>
</dbReference>
<evidence type="ECO:0000313" key="10">
    <source>
        <dbReference type="EMBL" id="RMX06830.1"/>
    </source>
</evidence>
<dbReference type="GO" id="GO:0005886">
    <property type="term" value="C:plasma membrane"/>
    <property type="evidence" value="ECO:0007669"/>
    <property type="project" value="UniProtKB-SubCell"/>
</dbReference>
<dbReference type="RefSeq" id="WP_122228798.1">
    <property type="nucleotide sequence ID" value="NZ_RDQO01000002.1"/>
</dbReference>
<keyword evidence="5 8" id="KW-0812">Transmembrane</keyword>
<reference evidence="10 11" key="1">
    <citation type="submission" date="2018-10" db="EMBL/GenBank/DDBJ databases">
        <title>Draft genome of Cortibacter populi DSM10536.</title>
        <authorList>
            <person name="Bernier A.-M."/>
            <person name="Bernard K."/>
        </authorList>
    </citation>
    <scope>NUCLEOTIDE SEQUENCE [LARGE SCALE GENOMIC DNA]</scope>
    <source>
        <strain evidence="10 11">DSM 105136</strain>
    </source>
</reference>
<comment type="caution">
    <text evidence="10">The sequence shown here is derived from an EMBL/GenBank/DDBJ whole genome shotgun (WGS) entry which is preliminary data.</text>
</comment>
<feature type="domain" description="Major facilitator superfamily (MFS) profile" evidence="9">
    <location>
        <begin position="16"/>
        <end position="396"/>
    </location>
</feature>
<gene>
    <name evidence="10" type="ORF">D8I35_10075</name>
</gene>